<dbReference type="SMART" id="SM00448">
    <property type="entry name" value="REC"/>
    <property type="match status" value="1"/>
</dbReference>
<dbReference type="AlphaFoldDB" id="A0A6M4ITC8"/>
<dbReference type="InterPro" id="IPR002078">
    <property type="entry name" value="Sigma_54_int"/>
</dbReference>
<dbReference type="GO" id="GO:0005524">
    <property type="term" value="F:ATP binding"/>
    <property type="evidence" value="ECO:0007669"/>
    <property type="project" value="UniProtKB-KW"/>
</dbReference>
<evidence type="ECO:0000256" key="3">
    <source>
        <dbReference type="PROSITE-ProRule" id="PRU00169"/>
    </source>
</evidence>
<feature type="domain" description="Response regulatory" evidence="5">
    <location>
        <begin position="18"/>
        <end position="132"/>
    </location>
</feature>
<evidence type="ECO:0000256" key="1">
    <source>
        <dbReference type="ARBA" id="ARBA00022741"/>
    </source>
</evidence>
<dbReference type="GO" id="GO:0043565">
    <property type="term" value="F:sequence-specific DNA binding"/>
    <property type="evidence" value="ECO:0007669"/>
    <property type="project" value="InterPro"/>
</dbReference>
<organism evidence="6 7">
    <name type="scientific">Gemmatimonas groenlandica</name>
    <dbReference type="NCBI Taxonomy" id="2732249"/>
    <lineage>
        <taxon>Bacteria</taxon>
        <taxon>Pseudomonadati</taxon>
        <taxon>Gemmatimonadota</taxon>
        <taxon>Gemmatimonadia</taxon>
        <taxon>Gemmatimonadales</taxon>
        <taxon>Gemmatimonadaceae</taxon>
        <taxon>Gemmatimonas</taxon>
    </lineage>
</organism>
<evidence type="ECO:0000313" key="7">
    <source>
        <dbReference type="Proteomes" id="UP000500938"/>
    </source>
</evidence>
<sequence length="446" mass="48393">MSAHPDHSGAQEFAAAPRLLVVDDEPSMLRALSRQLASRGFDVSPFGDGEEAKRAVAEREYDAAVLDFGLIGMTGVELMEQLRAIDPTLTIVLLSGTIEVPEAVRAIRRGAEDVQLKPPNLDLLQAALERGLERTRLHRSRRLLAAHVVDPYGVLDPSLAMQRVVRQVQHVAPLALPLLLIGEAGTGKRAIAEMVHQLAPQVDRTFVAIGLLDRSPESVESALHTALERSERAASHSRITLYLDDLGVLSAGAQQQLLSVLDASPTLRLIVSTRRDLADDARATRLLPSLYHRLAVLPINVPALRERGASAIATIGLRVVDRARIDVGEGPDGFTQAALDWLCNCPWPANIPQLHDTVMESFVRAIGESEIDTHHVAPSLVARGMHAGHAAPDAEDWSIRAAEKRQIVAVLGMVKNHRSQAAKLLGITRTTLYKKMDEYGIGVSGD</sequence>
<keyword evidence="1" id="KW-0547">Nucleotide-binding</keyword>
<keyword evidence="7" id="KW-1185">Reference proteome</keyword>
<keyword evidence="3" id="KW-0597">Phosphoprotein</keyword>
<keyword evidence="2" id="KW-0067">ATP-binding</keyword>
<dbReference type="Pfam" id="PF00072">
    <property type="entry name" value="Response_reg"/>
    <property type="match status" value="1"/>
</dbReference>
<evidence type="ECO:0000256" key="2">
    <source>
        <dbReference type="ARBA" id="ARBA00022840"/>
    </source>
</evidence>
<dbReference type="SUPFAM" id="SSF52172">
    <property type="entry name" value="CheY-like"/>
    <property type="match status" value="1"/>
</dbReference>
<gene>
    <name evidence="6" type="ORF">HKW67_15045</name>
</gene>
<evidence type="ECO:0000313" key="6">
    <source>
        <dbReference type="EMBL" id="QJR36736.1"/>
    </source>
</evidence>
<dbReference type="PRINTS" id="PR01590">
    <property type="entry name" value="HTHFIS"/>
</dbReference>
<dbReference type="PROSITE" id="PS50045">
    <property type="entry name" value="SIGMA54_INTERACT_4"/>
    <property type="match status" value="1"/>
</dbReference>
<dbReference type="PROSITE" id="PS50110">
    <property type="entry name" value="RESPONSE_REGULATORY"/>
    <property type="match status" value="1"/>
</dbReference>
<dbReference type="InterPro" id="IPR009057">
    <property type="entry name" value="Homeodomain-like_sf"/>
</dbReference>
<dbReference type="SUPFAM" id="SSF46689">
    <property type="entry name" value="Homeodomain-like"/>
    <property type="match status" value="1"/>
</dbReference>
<dbReference type="KEGG" id="ggr:HKW67_15045"/>
<dbReference type="SUPFAM" id="SSF52540">
    <property type="entry name" value="P-loop containing nucleoside triphosphate hydrolases"/>
    <property type="match status" value="1"/>
</dbReference>
<dbReference type="Gene3D" id="3.40.50.2300">
    <property type="match status" value="1"/>
</dbReference>
<dbReference type="Gene3D" id="3.40.50.300">
    <property type="entry name" value="P-loop containing nucleotide triphosphate hydrolases"/>
    <property type="match status" value="1"/>
</dbReference>
<reference evidence="6 7" key="1">
    <citation type="submission" date="2020-05" db="EMBL/GenBank/DDBJ databases">
        <title>Complete genome sequence of Gemmatimonas greenlandica TET16.</title>
        <authorList>
            <person name="Zeng Y."/>
        </authorList>
    </citation>
    <scope>NUCLEOTIDE SEQUENCE [LARGE SCALE GENOMIC DNA]</scope>
    <source>
        <strain evidence="6 7">TET16</strain>
    </source>
</reference>
<dbReference type="EMBL" id="CP053085">
    <property type="protein sequence ID" value="QJR36736.1"/>
    <property type="molecule type" value="Genomic_DNA"/>
</dbReference>
<dbReference type="InterPro" id="IPR002197">
    <property type="entry name" value="HTH_Fis"/>
</dbReference>
<dbReference type="Pfam" id="PF00158">
    <property type="entry name" value="Sigma54_activat"/>
    <property type="match status" value="1"/>
</dbReference>
<feature type="domain" description="Sigma-54 factor interaction" evidence="4">
    <location>
        <begin position="154"/>
        <end position="363"/>
    </location>
</feature>
<feature type="modified residue" description="4-aspartylphosphate" evidence="3">
    <location>
        <position position="67"/>
    </location>
</feature>
<dbReference type="GO" id="GO:0000160">
    <property type="term" value="P:phosphorelay signal transduction system"/>
    <property type="evidence" value="ECO:0007669"/>
    <property type="project" value="InterPro"/>
</dbReference>
<protein>
    <submittedName>
        <fullName evidence="6">Sigma-54-dependent Fis family transcriptional regulator</fullName>
    </submittedName>
</protein>
<dbReference type="PANTHER" id="PTHR32071">
    <property type="entry name" value="TRANSCRIPTIONAL REGULATORY PROTEIN"/>
    <property type="match status" value="1"/>
</dbReference>
<dbReference type="InterPro" id="IPR011006">
    <property type="entry name" value="CheY-like_superfamily"/>
</dbReference>
<proteinExistence type="predicted"/>
<accession>A0A6M4ITC8</accession>
<dbReference type="Gene3D" id="1.10.8.60">
    <property type="match status" value="1"/>
</dbReference>
<dbReference type="InterPro" id="IPR027417">
    <property type="entry name" value="P-loop_NTPase"/>
</dbReference>
<dbReference type="Gene3D" id="1.10.10.60">
    <property type="entry name" value="Homeodomain-like"/>
    <property type="match status" value="1"/>
</dbReference>
<evidence type="ECO:0000259" key="4">
    <source>
        <dbReference type="PROSITE" id="PS50045"/>
    </source>
</evidence>
<dbReference type="CDD" id="cd00009">
    <property type="entry name" value="AAA"/>
    <property type="match status" value="1"/>
</dbReference>
<evidence type="ECO:0000259" key="5">
    <source>
        <dbReference type="PROSITE" id="PS50110"/>
    </source>
</evidence>
<dbReference type="InterPro" id="IPR001789">
    <property type="entry name" value="Sig_transdc_resp-reg_receiver"/>
</dbReference>
<dbReference type="Pfam" id="PF02954">
    <property type="entry name" value="HTH_8"/>
    <property type="match status" value="1"/>
</dbReference>
<dbReference type="GO" id="GO:0006355">
    <property type="term" value="P:regulation of DNA-templated transcription"/>
    <property type="evidence" value="ECO:0007669"/>
    <property type="project" value="InterPro"/>
</dbReference>
<dbReference type="RefSeq" id="WP_171226170.1">
    <property type="nucleotide sequence ID" value="NZ_CP053085.1"/>
</dbReference>
<name>A0A6M4ITC8_9BACT</name>
<dbReference type="Proteomes" id="UP000500938">
    <property type="component" value="Chromosome"/>
</dbReference>